<dbReference type="RefSeq" id="WP_232595584.1">
    <property type="nucleotide sequence ID" value="NZ_BSPD01000019.1"/>
</dbReference>
<dbReference type="EMBL" id="BSPD01000019">
    <property type="protein sequence ID" value="GLS24769.1"/>
    <property type="molecule type" value="Genomic_DNA"/>
</dbReference>
<keyword evidence="4" id="KW-1185">Reference proteome</keyword>
<dbReference type="Pfam" id="PF18664">
    <property type="entry name" value="CdiA_C_tRNase"/>
    <property type="match status" value="1"/>
</dbReference>
<evidence type="ECO:0000313" key="4">
    <source>
        <dbReference type="Proteomes" id="UP001156870"/>
    </source>
</evidence>
<evidence type="ECO:0000313" key="3">
    <source>
        <dbReference type="EMBL" id="GLS24769.1"/>
    </source>
</evidence>
<organism evidence="3 4">
    <name type="scientific">Marinibactrum halimedae</name>
    <dbReference type="NCBI Taxonomy" id="1444977"/>
    <lineage>
        <taxon>Bacteria</taxon>
        <taxon>Pseudomonadati</taxon>
        <taxon>Pseudomonadota</taxon>
        <taxon>Gammaproteobacteria</taxon>
        <taxon>Cellvibrionales</taxon>
        <taxon>Cellvibrionaceae</taxon>
        <taxon>Marinibactrum</taxon>
    </lineage>
</organism>
<sequence length="850" mass="92322">MACRYEFLNTLFTTEITKDREETTEIYATPYSVDALTDLVGSEAFCDVRLAQWKDNVTSVFNPKEWLKPLDMSSTTVGRSSRVVETIGAATRVGTGSNNPQQSLADLNRDIAIAQEITRDDEENTDLYATSTAVESIGNLVGSDDERNQRLNTWRGNVASVVSPEAWGQVAENATHAVQDLSGVIGQVASNDTINGADGFHETLDGTHRLTLLNHDLTRTADGRALLNALENGTDEERLAANQEIGQRAQARFGIDPTDINFYNASETESTSLQNTALAQTMGAVVTDDNHEQRGNVFINVENAENAADLANTLGHEVYESVTEMTGGDNDAEQEAIANVIGAQLSRRLNGALSGSLADIGLEGASDTDIARAGTERSHDVGNAQVDYRQFTHYEAGMLDEARAVINNNTSLNREERFEQLNRLNALACAEVRCAAGVSENDDFYDILTDLQREGEALKKEQGADILQTLAALDVDTTYVIRSGRSSNEHDGFQYGVGDATNDIISSNEQIVARGVQAGQVVAGTLEVTGATGLCTTGVGCTVGAALGTVGAMTLAEGVDGLSKEHEYQSGERVVDSFSLEDHQGSYNPTVDAVAEVLVNVAGGAAGRVAGRLGDDVVDALPSFDNLDVRLEGNVGDSVGARADAELGELPERSVIPRREPEVDQAAKNPSSDAEELSRNQLYPEAEAPHDISRGSVELNDIQNLRRTDPQSRIMELAQDPDTKKLRSQEAQTAFEIEEKYGYFDRYKRPSPDAPKGDFISLSGPYKGQTFDDFGSEINEGMIRQLEKKPVKTERKFFESLEKHLEDADNVILNLTVLKSKNNDLYKRAMKYIDSHELKDKIIDVTKGSK</sequence>
<protein>
    <recommendedName>
        <fullName evidence="2">CdiA C-terminal tRNase domain-containing protein</fullName>
    </recommendedName>
</protein>
<feature type="domain" description="CdiA C-terminal tRNase" evidence="2">
    <location>
        <begin position="730"/>
        <end position="841"/>
    </location>
</feature>
<dbReference type="CDD" id="cd20726">
    <property type="entry name" value="CDI_toxin_BpE479_tRNase-like"/>
    <property type="match status" value="1"/>
</dbReference>
<proteinExistence type="predicted"/>
<dbReference type="AlphaFoldDB" id="A0AA37WKN6"/>
<evidence type="ECO:0000256" key="1">
    <source>
        <dbReference type="SAM" id="MobiDB-lite"/>
    </source>
</evidence>
<name>A0AA37WKN6_9GAMM</name>
<gene>
    <name evidence="3" type="ORF">GCM10007877_04830</name>
</gene>
<feature type="region of interest" description="Disordered" evidence="1">
    <location>
        <begin position="642"/>
        <end position="678"/>
    </location>
</feature>
<dbReference type="Proteomes" id="UP001156870">
    <property type="component" value="Unassembled WGS sequence"/>
</dbReference>
<accession>A0AA37WKN6</accession>
<evidence type="ECO:0000259" key="2">
    <source>
        <dbReference type="Pfam" id="PF18664"/>
    </source>
</evidence>
<feature type="compositionally biased region" description="Basic and acidic residues" evidence="1">
    <location>
        <begin position="650"/>
        <end position="662"/>
    </location>
</feature>
<reference evidence="3 4" key="1">
    <citation type="journal article" date="2014" name="Int. J. Syst. Evol. Microbiol.">
        <title>Complete genome sequence of Corynebacterium casei LMG S-19264T (=DSM 44701T), isolated from a smear-ripened cheese.</title>
        <authorList>
            <consortium name="US DOE Joint Genome Institute (JGI-PGF)"/>
            <person name="Walter F."/>
            <person name="Albersmeier A."/>
            <person name="Kalinowski J."/>
            <person name="Ruckert C."/>
        </authorList>
    </citation>
    <scope>NUCLEOTIDE SEQUENCE [LARGE SCALE GENOMIC DNA]</scope>
    <source>
        <strain evidence="3 4">NBRC 110095</strain>
    </source>
</reference>
<comment type="caution">
    <text evidence="3">The sequence shown here is derived from an EMBL/GenBank/DDBJ whole genome shotgun (WGS) entry which is preliminary data.</text>
</comment>
<dbReference type="InterPro" id="IPR041620">
    <property type="entry name" value="CdiA_C_tRNase"/>
</dbReference>